<accession>A0ABX1Z5K6</accession>
<proteinExistence type="predicted"/>
<gene>
    <name evidence="2" type="ORF">GC102_23360</name>
</gene>
<comment type="caution">
    <text evidence="2">The sequence shown here is derived from an EMBL/GenBank/DDBJ whole genome shotgun (WGS) entry which is preliminary data.</text>
</comment>
<name>A0ABX1Z5K6_9BACL</name>
<dbReference type="EMBL" id="WHOC01000128">
    <property type="protein sequence ID" value="NOU88665.1"/>
    <property type="molecule type" value="Genomic_DNA"/>
</dbReference>
<organism evidence="2 3">
    <name type="scientific">Paenibacillus germinis</name>
    <dbReference type="NCBI Taxonomy" id="2654979"/>
    <lineage>
        <taxon>Bacteria</taxon>
        <taxon>Bacillati</taxon>
        <taxon>Bacillota</taxon>
        <taxon>Bacilli</taxon>
        <taxon>Bacillales</taxon>
        <taxon>Paenibacillaceae</taxon>
        <taxon>Paenibacillus</taxon>
    </lineage>
</organism>
<evidence type="ECO:0000313" key="3">
    <source>
        <dbReference type="Proteomes" id="UP000658690"/>
    </source>
</evidence>
<protein>
    <submittedName>
        <fullName evidence="2">Uncharacterized protein</fullName>
    </submittedName>
</protein>
<dbReference type="RefSeq" id="WP_171691658.1">
    <property type="nucleotide sequence ID" value="NZ_WHOC01000128.1"/>
</dbReference>
<dbReference type="Proteomes" id="UP000658690">
    <property type="component" value="Unassembled WGS sequence"/>
</dbReference>
<evidence type="ECO:0000256" key="1">
    <source>
        <dbReference type="SAM" id="SignalP"/>
    </source>
</evidence>
<feature type="signal peptide" evidence="1">
    <location>
        <begin position="1"/>
        <end position="26"/>
    </location>
</feature>
<feature type="chain" id="PRO_5045264358" evidence="1">
    <location>
        <begin position="27"/>
        <end position="146"/>
    </location>
</feature>
<sequence>MFRKDLKYMVSSLLAGVLLGSFAVMAFASTASSGWGTYGPINGYSYQNKATVSNDTRLYAATSVQTQDSSNAPTGYMGAVARLYKSDVLCQSTSYSYNSSSAAGMGTSTTTTGCGSGTYYSYGLSAAYNGNGYNEWYTFQSPNITN</sequence>
<keyword evidence="1" id="KW-0732">Signal</keyword>
<keyword evidence="3" id="KW-1185">Reference proteome</keyword>
<evidence type="ECO:0000313" key="2">
    <source>
        <dbReference type="EMBL" id="NOU88665.1"/>
    </source>
</evidence>
<reference evidence="2 3" key="1">
    <citation type="submission" date="2019-10" db="EMBL/GenBank/DDBJ databases">
        <title>Description of Paenibacillus choica sp. nov.</title>
        <authorList>
            <person name="Carlier A."/>
            <person name="Qi S."/>
        </authorList>
    </citation>
    <scope>NUCLEOTIDE SEQUENCE [LARGE SCALE GENOMIC DNA]</scope>
    <source>
        <strain evidence="2 3">LMG 31460</strain>
    </source>
</reference>